<sequence length="188" mass="21903">MKSKLNQDKENEEEIEEKLIVESALFTAGEPLSINEITEYTSLNEETILDSIKKLNKEYNQRETSIEIKDAGNKYVMQISPKYAKYVRQLAPRDISTPILRTLSVIAFRQPIRQSKVVDIRGNKAYEHIKKLEEMKLTNSEPQGRTKLLYTTKEFSEYFGLDVTDPAEVRRTLLENYDTETLEDFLNE</sequence>
<organism evidence="5 6">
    <name type="scientific">Methanohalarchaeum thermophilum</name>
    <dbReference type="NCBI Taxonomy" id="1903181"/>
    <lineage>
        <taxon>Archaea</taxon>
        <taxon>Methanobacteriati</taxon>
        <taxon>Methanobacteriota</taxon>
        <taxon>Methanonatronarchaeia</taxon>
        <taxon>Methanonatronarchaeales</taxon>
        <taxon>Methanonatronarchaeaceae</taxon>
        <taxon>Candidatus Methanohalarchaeum</taxon>
    </lineage>
</organism>
<gene>
    <name evidence="5" type="ORF">BTN85_1523</name>
</gene>
<dbReference type="NCBIfam" id="TIGR00281">
    <property type="entry name" value="SMC-Scp complex subunit ScpB"/>
    <property type="match status" value="1"/>
</dbReference>
<dbReference type="Proteomes" id="UP000185744">
    <property type="component" value="Unassembled WGS sequence"/>
</dbReference>
<keyword evidence="3" id="KW-0159">Chromosome partition</keyword>
<dbReference type="GO" id="GO:0051301">
    <property type="term" value="P:cell division"/>
    <property type="evidence" value="ECO:0007669"/>
    <property type="project" value="UniProtKB-KW"/>
</dbReference>
<reference evidence="5" key="1">
    <citation type="submission" date="2016-12" db="EMBL/GenBank/DDBJ databases">
        <title>Discovery of methanogenic haloarchaea.</title>
        <authorList>
            <person name="Sorokin D.Y."/>
            <person name="Makarova K.S."/>
            <person name="Abbas B."/>
            <person name="Ferrer M."/>
            <person name="Golyshin P.N."/>
        </authorList>
    </citation>
    <scope>NUCLEOTIDE SEQUENCE [LARGE SCALE GENOMIC DNA]</scope>
    <source>
        <strain evidence="5">HMET1</strain>
    </source>
</reference>
<evidence type="ECO:0000313" key="5">
    <source>
        <dbReference type="EMBL" id="OKY79017.1"/>
    </source>
</evidence>
<dbReference type="Gene3D" id="1.10.10.10">
    <property type="entry name" value="Winged helix-like DNA-binding domain superfamily/Winged helix DNA-binding domain"/>
    <property type="match status" value="2"/>
</dbReference>
<keyword evidence="2" id="KW-0132">Cell division</keyword>
<dbReference type="InterPro" id="IPR005234">
    <property type="entry name" value="ScpB_csome_segregation"/>
</dbReference>
<dbReference type="EMBL" id="MSDW01000001">
    <property type="protein sequence ID" value="OKY79017.1"/>
    <property type="molecule type" value="Genomic_DNA"/>
</dbReference>
<dbReference type="PANTHER" id="PTHR34298:SF2">
    <property type="entry name" value="SEGREGATION AND CONDENSATION PROTEIN B"/>
    <property type="match status" value="1"/>
</dbReference>
<keyword evidence="1" id="KW-0963">Cytoplasm</keyword>
<dbReference type="AlphaFoldDB" id="A0A1Q6DXD2"/>
<dbReference type="SUPFAM" id="SSF46785">
    <property type="entry name" value="Winged helix' DNA-binding domain"/>
    <property type="match status" value="2"/>
</dbReference>
<dbReference type="InterPro" id="IPR036390">
    <property type="entry name" value="WH_DNA-bd_sf"/>
</dbReference>
<dbReference type="InParanoid" id="A0A1Q6DXD2"/>
<evidence type="ECO:0000313" key="6">
    <source>
        <dbReference type="Proteomes" id="UP000185744"/>
    </source>
</evidence>
<proteinExistence type="predicted"/>
<evidence type="ECO:0000256" key="4">
    <source>
        <dbReference type="ARBA" id="ARBA00023306"/>
    </source>
</evidence>
<keyword evidence="4" id="KW-0131">Cell cycle</keyword>
<dbReference type="PANTHER" id="PTHR34298">
    <property type="entry name" value="SEGREGATION AND CONDENSATION PROTEIN B"/>
    <property type="match status" value="1"/>
</dbReference>
<evidence type="ECO:0000256" key="2">
    <source>
        <dbReference type="ARBA" id="ARBA00022618"/>
    </source>
</evidence>
<dbReference type="PIRSF" id="PIRSF019345">
    <property type="entry name" value="ScpB"/>
    <property type="match status" value="1"/>
</dbReference>
<dbReference type="GO" id="GO:0051304">
    <property type="term" value="P:chromosome separation"/>
    <property type="evidence" value="ECO:0007669"/>
    <property type="project" value="InterPro"/>
</dbReference>
<name>A0A1Q6DXD2_METT1</name>
<dbReference type="STRING" id="1903181.BTN85_1523"/>
<keyword evidence="6" id="KW-1185">Reference proteome</keyword>
<evidence type="ECO:0000256" key="1">
    <source>
        <dbReference type="ARBA" id="ARBA00022490"/>
    </source>
</evidence>
<protein>
    <submittedName>
        <fullName evidence="5">Chromosome segregation and condensation protein B</fullName>
    </submittedName>
</protein>
<dbReference type="InterPro" id="IPR036388">
    <property type="entry name" value="WH-like_DNA-bd_sf"/>
</dbReference>
<evidence type="ECO:0000256" key="3">
    <source>
        <dbReference type="ARBA" id="ARBA00022829"/>
    </source>
</evidence>
<comment type="caution">
    <text evidence="5">The sequence shown here is derived from an EMBL/GenBank/DDBJ whole genome shotgun (WGS) entry which is preliminary data.</text>
</comment>
<dbReference type="Pfam" id="PF04079">
    <property type="entry name" value="SMC_ScpB"/>
    <property type="match status" value="1"/>
</dbReference>
<accession>A0A1Q6DXD2</accession>